<feature type="domain" description="Core Histone H2A/H2B/H3" evidence="2">
    <location>
        <begin position="2"/>
        <end position="34"/>
    </location>
</feature>
<dbReference type="GO" id="GO:0003677">
    <property type="term" value="F:DNA binding"/>
    <property type="evidence" value="ECO:0007669"/>
    <property type="project" value="InterPro"/>
</dbReference>
<dbReference type="Gene3D" id="1.10.20.10">
    <property type="entry name" value="Histone, subunit A"/>
    <property type="match status" value="1"/>
</dbReference>
<accession>A0A4C1T312</accession>
<dbReference type="STRING" id="151549.A0A4C1T312"/>
<evidence type="ECO:0000256" key="1">
    <source>
        <dbReference type="ARBA" id="ARBA00010343"/>
    </source>
</evidence>
<keyword evidence="4" id="KW-1185">Reference proteome</keyword>
<dbReference type="PRINTS" id="PR00622">
    <property type="entry name" value="HISTONEH3"/>
</dbReference>
<dbReference type="InterPro" id="IPR000164">
    <property type="entry name" value="Histone_H3/CENP-A"/>
</dbReference>
<name>A0A4C1T312_EUMVA</name>
<proteinExistence type="inferred from homology"/>
<evidence type="ECO:0000313" key="3">
    <source>
        <dbReference type="EMBL" id="GBP07950.1"/>
    </source>
</evidence>
<dbReference type="Pfam" id="PF00125">
    <property type="entry name" value="Histone"/>
    <property type="match status" value="1"/>
</dbReference>
<comment type="caution">
    <text evidence="3">The sequence shown here is derived from an EMBL/GenBank/DDBJ whole genome shotgun (WGS) entry which is preliminary data.</text>
</comment>
<gene>
    <name evidence="3" type="ORF">EVAR_77037_1</name>
</gene>
<dbReference type="Proteomes" id="UP000299102">
    <property type="component" value="Unassembled WGS sequence"/>
</dbReference>
<reference evidence="3 4" key="1">
    <citation type="journal article" date="2019" name="Commun. Biol.">
        <title>The bagworm genome reveals a unique fibroin gene that provides high tensile strength.</title>
        <authorList>
            <person name="Kono N."/>
            <person name="Nakamura H."/>
            <person name="Ohtoshi R."/>
            <person name="Tomita M."/>
            <person name="Numata K."/>
            <person name="Arakawa K."/>
        </authorList>
    </citation>
    <scope>NUCLEOTIDE SEQUENCE [LARGE SCALE GENOMIC DNA]</scope>
</reference>
<dbReference type="PANTHER" id="PTHR11426">
    <property type="entry name" value="HISTONE H3"/>
    <property type="match status" value="1"/>
</dbReference>
<evidence type="ECO:0000313" key="4">
    <source>
        <dbReference type="Proteomes" id="UP000299102"/>
    </source>
</evidence>
<comment type="similarity">
    <text evidence="1">Belongs to the histone H3 family.</text>
</comment>
<dbReference type="InterPro" id="IPR007125">
    <property type="entry name" value="H2A/H2B/H3"/>
</dbReference>
<dbReference type="AlphaFoldDB" id="A0A4C1T312"/>
<dbReference type="GO" id="GO:0000786">
    <property type="term" value="C:nucleosome"/>
    <property type="evidence" value="ECO:0007669"/>
    <property type="project" value="InterPro"/>
</dbReference>
<dbReference type="GO" id="GO:0046982">
    <property type="term" value="F:protein heterodimerization activity"/>
    <property type="evidence" value="ECO:0007669"/>
    <property type="project" value="InterPro"/>
</dbReference>
<dbReference type="SUPFAM" id="SSF47113">
    <property type="entry name" value="Histone-fold"/>
    <property type="match status" value="1"/>
</dbReference>
<organism evidence="3 4">
    <name type="scientific">Eumeta variegata</name>
    <name type="common">Bagworm moth</name>
    <name type="synonym">Eumeta japonica</name>
    <dbReference type="NCBI Taxonomy" id="151549"/>
    <lineage>
        <taxon>Eukaryota</taxon>
        <taxon>Metazoa</taxon>
        <taxon>Ecdysozoa</taxon>
        <taxon>Arthropoda</taxon>
        <taxon>Hexapoda</taxon>
        <taxon>Insecta</taxon>
        <taxon>Pterygota</taxon>
        <taxon>Neoptera</taxon>
        <taxon>Endopterygota</taxon>
        <taxon>Lepidoptera</taxon>
        <taxon>Glossata</taxon>
        <taxon>Ditrysia</taxon>
        <taxon>Tineoidea</taxon>
        <taxon>Psychidae</taxon>
        <taxon>Oiketicinae</taxon>
        <taxon>Eumeta</taxon>
    </lineage>
</organism>
<evidence type="ECO:0000259" key="2">
    <source>
        <dbReference type="Pfam" id="PF00125"/>
    </source>
</evidence>
<sequence length="250" mass="28408">MALQEASEAYLVGLFEDTNLCAIHAKRVTIMPKDYTARPSHPWRAPKRALEFTHTTRSVSLSCARVSFKTNVIKRPFQATAVVHLQLLLPLPAQHFWWQNIRGHKMWSGYCSRRRTRSVTSTSSCQSISVRTDALRACPSALCSTNISFCAFIWQIAAPLCLMTLPALPTESPPRRWPPRFVQRLTILLFQSQLAKFCVTWRWPFSFRERGKPGRTWDHSLEGARRYQVSPAHPPQSLTPSLCSPVSCGV</sequence>
<dbReference type="InterPro" id="IPR009072">
    <property type="entry name" value="Histone-fold"/>
</dbReference>
<dbReference type="GO" id="GO:0030527">
    <property type="term" value="F:structural constituent of chromatin"/>
    <property type="evidence" value="ECO:0007669"/>
    <property type="project" value="InterPro"/>
</dbReference>
<protein>
    <submittedName>
        <fullName evidence="3">Histone H3, embryonic</fullName>
    </submittedName>
</protein>
<dbReference type="EMBL" id="BGZK01004261">
    <property type="protein sequence ID" value="GBP07950.1"/>
    <property type="molecule type" value="Genomic_DNA"/>
</dbReference>